<feature type="domain" description="Enoyl reductase (ER)" evidence="7">
    <location>
        <begin position="7"/>
        <end position="338"/>
    </location>
</feature>
<evidence type="ECO:0000313" key="8">
    <source>
        <dbReference type="EMBL" id="GIQ62635.1"/>
    </source>
</evidence>
<dbReference type="InterPro" id="IPR011032">
    <property type="entry name" value="GroES-like_sf"/>
</dbReference>
<sequence>MKAVYVEDSYSVVVKDIEKPEIKPDEVLIKVKVAGICGSDIHTYKGLHPFRKPPVIIGHEVAGEIVQVGEAVTKFKVGDRVTVEPQVGCGKCEYCLRGEVNYCADRKAPGVGGWYGTMAEYFAAPEVTVFKLPDDMSYEQGVLVEPFAVGVHAVRKAGIQVGDKVAVLGAGPIGLLAMAAAKAAGATTILVTDVMDYALESAGRMGATHTLNITNKQEWMDEAKALVGGEFDKVLIAAGVPNIIDQSLRLLRRGGRMVTIAMFHGNQTFDIHNLQNQEKEIVGCMTYTREDTITAIDLLGAGAVNEEVLVTHKLPYEQAAEGFRLVDKKEDSSLKVLVTF</sequence>
<keyword evidence="3 6" id="KW-0479">Metal-binding</keyword>
<dbReference type="EMBL" id="BOVJ01000040">
    <property type="protein sequence ID" value="GIQ62635.1"/>
    <property type="molecule type" value="Genomic_DNA"/>
</dbReference>
<proteinExistence type="inferred from homology"/>
<dbReference type="InterPro" id="IPR013149">
    <property type="entry name" value="ADH-like_C"/>
</dbReference>
<dbReference type="Proteomes" id="UP000680304">
    <property type="component" value="Unassembled WGS sequence"/>
</dbReference>
<dbReference type="SMART" id="SM00829">
    <property type="entry name" value="PKS_ER"/>
    <property type="match status" value="1"/>
</dbReference>
<dbReference type="PANTHER" id="PTHR43161">
    <property type="entry name" value="SORBITOL DEHYDROGENASE"/>
    <property type="match status" value="1"/>
</dbReference>
<comment type="similarity">
    <text evidence="2 6">Belongs to the zinc-containing alcohol dehydrogenase family.</text>
</comment>
<comment type="caution">
    <text evidence="8">The sequence shown here is derived from an EMBL/GenBank/DDBJ whole genome shotgun (WGS) entry which is preliminary data.</text>
</comment>
<dbReference type="SUPFAM" id="SSF50129">
    <property type="entry name" value="GroES-like"/>
    <property type="match status" value="1"/>
</dbReference>
<evidence type="ECO:0000313" key="9">
    <source>
        <dbReference type="Proteomes" id="UP000680304"/>
    </source>
</evidence>
<dbReference type="Pfam" id="PF00107">
    <property type="entry name" value="ADH_zinc_N"/>
    <property type="match status" value="1"/>
</dbReference>
<dbReference type="PANTHER" id="PTHR43161:SF9">
    <property type="entry name" value="SORBITOL DEHYDROGENASE"/>
    <property type="match status" value="1"/>
</dbReference>
<evidence type="ECO:0000259" key="7">
    <source>
        <dbReference type="SMART" id="SM00829"/>
    </source>
</evidence>
<keyword evidence="5" id="KW-0560">Oxidoreductase</keyword>
<dbReference type="InterPro" id="IPR002328">
    <property type="entry name" value="ADH_Zn_CS"/>
</dbReference>
<evidence type="ECO:0000256" key="3">
    <source>
        <dbReference type="ARBA" id="ARBA00022723"/>
    </source>
</evidence>
<comment type="cofactor">
    <cofactor evidence="1 6">
        <name>Zn(2+)</name>
        <dbReference type="ChEBI" id="CHEBI:29105"/>
    </cofactor>
</comment>
<dbReference type="Gene3D" id="3.90.180.10">
    <property type="entry name" value="Medium-chain alcohol dehydrogenases, catalytic domain"/>
    <property type="match status" value="1"/>
</dbReference>
<dbReference type="RefSeq" id="WP_213527969.1">
    <property type="nucleotide sequence ID" value="NZ_BOVJ01000040.1"/>
</dbReference>
<gene>
    <name evidence="8" type="primary">adhB</name>
    <name evidence="8" type="ORF">PACILC2_12030</name>
</gene>
<evidence type="ECO:0000256" key="6">
    <source>
        <dbReference type="RuleBase" id="RU361277"/>
    </source>
</evidence>
<dbReference type="InterPro" id="IPR013154">
    <property type="entry name" value="ADH-like_N"/>
</dbReference>
<reference evidence="8 9" key="1">
    <citation type="submission" date="2021-04" db="EMBL/GenBank/DDBJ databases">
        <title>Draft genome sequence of Paenibacillus cisolokensis, LC2-13A.</title>
        <authorList>
            <person name="Uke A."/>
            <person name="Chhe C."/>
            <person name="Baramee S."/>
            <person name="Kosugi A."/>
        </authorList>
    </citation>
    <scope>NUCLEOTIDE SEQUENCE [LARGE SCALE GENOMIC DNA]</scope>
    <source>
        <strain evidence="8 9">LC2-13A</strain>
    </source>
</reference>
<evidence type="ECO:0000256" key="4">
    <source>
        <dbReference type="ARBA" id="ARBA00022833"/>
    </source>
</evidence>
<name>A0ABQ4N3B0_9BACL</name>
<keyword evidence="9" id="KW-1185">Reference proteome</keyword>
<dbReference type="InterPro" id="IPR036291">
    <property type="entry name" value="NAD(P)-bd_dom_sf"/>
</dbReference>
<accession>A0ABQ4N3B0</accession>
<organism evidence="8 9">
    <name type="scientific">Paenibacillus cisolokensis</name>
    <dbReference type="NCBI Taxonomy" id="1658519"/>
    <lineage>
        <taxon>Bacteria</taxon>
        <taxon>Bacillati</taxon>
        <taxon>Bacillota</taxon>
        <taxon>Bacilli</taxon>
        <taxon>Bacillales</taxon>
        <taxon>Paenibacillaceae</taxon>
        <taxon>Paenibacillus</taxon>
    </lineage>
</organism>
<protein>
    <submittedName>
        <fullName evidence="8">Butanediol dehydrogenase</fullName>
    </submittedName>
</protein>
<keyword evidence="4 6" id="KW-0862">Zinc</keyword>
<dbReference type="Gene3D" id="3.40.50.720">
    <property type="entry name" value="NAD(P)-binding Rossmann-like Domain"/>
    <property type="match status" value="1"/>
</dbReference>
<dbReference type="Pfam" id="PF08240">
    <property type="entry name" value="ADH_N"/>
    <property type="match status" value="1"/>
</dbReference>
<dbReference type="PROSITE" id="PS00059">
    <property type="entry name" value="ADH_ZINC"/>
    <property type="match status" value="1"/>
</dbReference>
<dbReference type="SUPFAM" id="SSF51735">
    <property type="entry name" value="NAD(P)-binding Rossmann-fold domains"/>
    <property type="match status" value="1"/>
</dbReference>
<evidence type="ECO:0000256" key="2">
    <source>
        <dbReference type="ARBA" id="ARBA00008072"/>
    </source>
</evidence>
<dbReference type="InterPro" id="IPR020843">
    <property type="entry name" value="ER"/>
</dbReference>
<evidence type="ECO:0000256" key="5">
    <source>
        <dbReference type="ARBA" id="ARBA00023002"/>
    </source>
</evidence>
<evidence type="ECO:0000256" key="1">
    <source>
        <dbReference type="ARBA" id="ARBA00001947"/>
    </source>
</evidence>